<feature type="compositionally biased region" description="Polar residues" evidence="1">
    <location>
        <begin position="108"/>
        <end position="125"/>
    </location>
</feature>
<dbReference type="EMBL" id="ADAS02000064">
    <property type="protein sequence ID" value="OAV92430.1"/>
    <property type="molecule type" value="Genomic_DNA"/>
</dbReference>
<dbReference type="Proteomes" id="UP000005240">
    <property type="component" value="Unassembled WGS sequence"/>
</dbReference>
<feature type="compositionally biased region" description="Polar residues" evidence="1">
    <location>
        <begin position="149"/>
        <end position="168"/>
    </location>
</feature>
<evidence type="ECO:0000313" key="4">
    <source>
        <dbReference type="EnsemblFungi" id="PTTG_07972-t43_1-p1"/>
    </source>
</evidence>
<keyword evidence="5" id="KW-1185">Reference proteome</keyword>
<gene>
    <name evidence="3" type="ORF">PTTG_07972</name>
</gene>
<evidence type="ECO:0000313" key="3">
    <source>
        <dbReference type="EMBL" id="OAV92430.1"/>
    </source>
</evidence>
<sequence>MYPVKIQLSAFILLVLGSALVEYSAAAPTAPSDAKSGLQAPAGHHERESQRVRARSFDPDLLTGDSTPATFPSQANTPSSSGLLTNTPPGSGVINGDARKLLSYQAAPKTSFQPRRFQDSSTAEDANQFLVSPPSDPPTLHRRHLLTAAPTTSDEASDQQLPNRSRIH</sequence>
<evidence type="ECO:0000256" key="1">
    <source>
        <dbReference type="SAM" id="MobiDB-lite"/>
    </source>
</evidence>
<reference evidence="4 5" key="3">
    <citation type="journal article" date="2017" name="G3 (Bethesda)">
        <title>Comparative analysis highlights variable genome content of wheat rusts and divergence of the mating loci.</title>
        <authorList>
            <person name="Cuomo C.A."/>
            <person name="Bakkeren G."/>
            <person name="Khalil H.B."/>
            <person name="Panwar V."/>
            <person name="Joly D."/>
            <person name="Linning R."/>
            <person name="Sakthikumar S."/>
            <person name="Song X."/>
            <person name="Adiconis X."/>
            <person name="Fan L."/>
            <person name="Goldberg J.M."/>
            <person name="Levin J.Z."/>
            <person name="Young S."/>
            <person name="Zeng Q."/>
            <person name="Anikster Y."/>
            <person name="Bruce M."/>
            <person name="Wang M."/>
            <person name="Yin C."/>
            <person name="McCallum B."/>
            <person name="Szabo L.J."/>
            <person name="Hulbert S."/>
            <person name="Chen X."/>
            <person name="Fellers J.P."/>
        </authorList>
    </citation>
    <scope>NUCLEOTIDE SEQUENCE</scope>
    <source>
        <strain evidence="4">isolate 1-1 / race 1 (BBBD)</strain>
        <strain evidence="5">Isolate 1-1 / race 1 (BBBD)</strain>
    </source>
</reference>
<reference evidence="3" key="2">
    <citation type="submission" date="2016-05" db="EMBL/GenBank/DDBJ databases">
        <title>Comparative analysis highlights variable genome content of wheat rusts and divergence of the mating loci.</title>
        <authorList>
            <person name="Cuomo C.A."/>
            <person name="Bakkeren G."/>
            <person name="Szabo L."/>
            <person name="Khalil H."/>
            <person name="Joly D."/>
            <person name="Goldberg J."/>
            <person name="Young S."/>
            <person name="Zeng Q."/>
            <person name="Fellers J."/>
        </authorList>
    </citation>
    <scope>NUCLEOTIDE SEQUENCE [LARGE SCALE GENOMIC DNA]</scope>
    <source>
        <strain evidence="3">1-1 BBBD Race 1</strain>
    </source>
</reference>
<feature type="compositionally biased region" description="Basic and acidic residues" evidence="1">
    <location>
        <begin position="43"/>
        <end position="58"/>
    </location>
</feature>
<dbReference type="OrthoDB" id="10370066at2759"/>
<dbReference type="EnsemblFungi" id="PTTG_07972-t43_1">
    <property type="protein sequence ID" value="PTTG_07972-t43_1-p1"/>
    <property type="gene ID" value="PTTG_07972"/>
</dbReference>
<keyword evidence="2" id="KW-0732">Signal</keyword>
<dbReference type="VEuPathDB" id="FungiDB:PTTG_07972"/>
<feature type="signal peptide" evidence="2">
    <location>
        <begin position="1"/>
        <end position="26"/>
    </location>
</feature>
<accession>A0A0C4F4D2</accession>
<evidence type="ECO:0000313" key="5">
    <source>
        <dbReference type="Proteomes" id="UP000005240"/>
    </source>
</evidence>
<reference evidence="3" key="1">
    <citation type="submission" date="2009-11" db="EMBL/GenBank/DDBJ databases">
        <authorList>
            <consortium name="The Broad Institute Genome Sequencing Platform"/>
            <person name="Ward D."/>
            <person name="Feldgarden M."/>
            <person name="Earl A."/>
            <person name="Young S.K."/>
            <person name="Zeng Q."/>
            <person name="Koehrsen M."/>
            <person name="Alvarado L."/>
            <person name="Berlin A."/>
            <person name="Bochicchio J."/>
            <person name="Borenstein D."/>
            <person name="Chapman S.B."/>
            <person name="Chen Z."/>
            <person name="Engels R."/>
            <person name="Freedman E."/>
            <person name="Gellesch M."/>
            <person name="Goldberg J."/>
            <person name="Griggs A."/>
            <person name="Gujja S."/>
            <person name="Heilman E."/>
            <person name="Heiman D."/>
            <person name="Hepburn T."/>
            <person name="Howarth C."/>
            <person name="Jen D."/>
            <person name="Larson L."/>
            <person name="Lewis B."/>
            <person name="Mehta T."/>
            <person name="Park D."/>
            <person name="Pearson M."/>
            <person name="Roberts A."/>
            <person name="Saif S."/>
            <person name="Shea T."/>
            <person name="Shenoy N."/>
            <person name="Sisk P."/>
            <person name="Stolte C."/>
            <person name="Sykes S."/>
            <person name="Thomson T."/>
            <person name="Walk T."/>
            <person name="White J."/>
            <person name="Yandava C."/>
            <person name="Izard J."/>
            <person name="Baranova O.V."/>
            <person name="Blanton J.M."/>
            <person name="Tanner A.C."/>
            <person name="Dewhirst F.E."/>
            <person name="Haas B."/>
            <person name="Nusbaum C."/>
            <person name="Birren B."/>
        </authorList>
    </citation>
    <scope>NUCLEOTIDE SEQUENCE [LARGE SCALE GENOMIC DNA]</scope>
    <source>
        <strain evidence="3">1-1 BBBD Race 1</strain>
    </source>
</reference>
<reference evidence="4" key="4">
    <citation type="submission" date="2025-05" db="UniProtKB">
        <authorList>
            <consortium name="EnsemblFungi"/>
        </authorList>
    </citation>
    <scope>IDENTIFICATION</scope>
    <source>
        <strain evidence="4">isolate 1-1 / race 1 (BBBD)</strain>
    </source>
</reference>
<protein>
    <submittedName>
        <fullName evidence="3 4">Uncharacterized protein</fullName>
    </submittedName>
</protein>
<name>A0A0C4F4D2_PUCT1</name>
<organism evidence="3">
    <name type="scientific">Puccinia triticina (isolate 1-1 / race 1 (BBBD))</name>
    <name type="common">Brown leaf rust fungus</name>
    <dbReference type="NCBI Taxonomy" id="630390"/>
    <lineage>
        <taxon>Eukaryota</taxon>
        <taxon>Fungi</taxon>
        <taxon>Dikarya</taxon>
        <taxon>Basidiomycota</taxon>
        <taxon>Pucciniomycotina</taxon>
        <taxon>Pucciniomycetes</taxon>
        <taxon>Pucciniales</taxon>
        <taxon>Pucciniaceae</taxon>
        <taxon>Puccinia</taxon>
    </lineage>
</organism>
<dbReference type="AlphaFoldDB" id="A0A0C4F4D2"/>
<feature type="chain" id="PRO_5009386320" evidence="2">
    <location>
        <begin position="27"/>
        <end position="168"/>
    </location>
</feature>
<feature type="compositionally biased region" description="Polar residues" evidence="1">
    <location>
        <begin position="64"/>
        <end position="89"/>
    </location>
</feature>
<proteinExistence type="predicted"/>
<evidence type="ECO:0000256" key="2">
    <source>
        <dbReference type="SAM" id="SignalP"/>
    </source>
</evidence>
<feature type="region of interest" description="Disordered" evidence="1">
    <location>
        <begin position="28"/>
        <end position="168"/>
    </location>
</feature>